<dbReference type="InterPro" id="IPR003838">
    <property type="entry name" value="ABC3_permease_C"/>
</dbReference>
<dbReference type="Proteomes" id="UP000321362">
    <property type="component" value="Chromosome"/>
</dbReference>
<keyword evidence="2" id="KW-1003">Cell membrane</keyword>
<dbReference type="EMBL" id="CP042437">
    <property type="protein sequence ID" value="QEC78559.1"/>
    <property type="molecule type" value="Genomic_DNA"/>
</dbReference>
<dbReference type="GO" id="GO:0005886">
    <property type="term" value="C:plasma membrane"/>
    <property type="evidence" value="ECO:0007669"/>
    <property type="project" value="UniProtKB-SubCell"/>
</dbReference>
<evidence type="ECO:0000259" key="8">
    <source>
        <dbReference type="Pfam" id="PF12704"/>
    </source>
</evidence>
<feature type="transmembrane region" description="Helical" evidence="6">
    <location>
        <begin position="729"/>
        <end position="753"/>
    </location>
</feature>
<feature type="transmembrane region" description="Helical" evidence="6">
    <location>
        <begin position="298"/>
        <end position="317"/>
    </location>
</feature>
<evidence type="ECO:0000313" key="10">
    <source>
        <dbReference type="Proteomes" id="UP000321362"/>
    </source>
</evidence>
<evidence type="ECO:0000256" key="4">
    <source>
        <dbReference type="ARBA" id="ARBA00022989"/>
    </source>
</evidence>
<feature type="transmembrane region" description="Helical" evidence="6">
    <location>
        <begin position="350"/>
        <end position="372"/>
    </location>
</feature>
<reference evidence="9 10" key="1">
    <citation type="journal article" date="2013" name="J. Microbiol.">
        <title>Mucilaginibacter ginsenosidivorax sp. nov., with ginsenoside converting activity isolated from sediment.</title>
        <authorList>
            <person name="Kim J.K."/>
            <person name="Choi T.E."/>
            <person name="Liu Q.M."/>
            <person name="Park H.Y."/>
            <person name="Yi T.H."/>
            <person name="Yoon M.H."/>
            <person name="Kim S.C."/>
            <person name="Im W.T."/>
        </authorList>
    </citation>
    <scope>NUCLEOTIDE SEQUENCE [LARGE SCALE GENOMIC DNA]</scope>
    <source>
        <strain evidence="9 10">KHI28</strain>
    </source>
</reference>
<comment type="subcellular location">
    <subcellularLocation>
        <location evidence="1">Cell membrane</location>
        <topology evidence="1">Multi-pass membrane protein</topology>
    </subcellularLocation>
</comment>
<organism evidence="9 10">
    <name type="scientific">Mucilaginibacter ginsenosidivorax</name>
    <dbReference type="NCBI Taxonomy" id="862126"/>
    <lineage>
        <taxon>Bacteria</taxon>
        <taxon>Pseudomonadati</taxon>
        <taxon>Bacteroidota</taxon>
        <taxon>Sphingobacteriia</taxon>
        <taxon>Sphingobacteriales</taxon>
        <taxon>Sphingobacteriaceae</taxon>
        <taxon>Mucilaginibacter</taxon>
    </lineage>
</organism>
<evidence type="ECO:0000259" key="7">
    <source>
        <dbReference type="Pfam" id="PF02687"/>
    </source>
</evidence>
<feature type="transmembrane region" description="Helical" evidence="6">
    <location>
        <begin position="21"/>
        <end position="45"/>
    </location>
</feature>
<sequence length="810" mass="91709">MLLNISSLKSTFRLQKRHKGLSLISMLGIILGHIVFFLIVSYAWYEKSFDKFHQHVDEIFRVSYSRYDQGTMQYNTVNSFFPTGPYLKANCAGVVNSTTIARNYNITISSAEAGVQPFYFNEEKAYYAPSSFLSVFSYPLIKGNPLDLDKPNTVFITQSIAQKYFGNQDAIGKTIKVNGNTTYSIAGVLKNLPTNTHLKFNFLFSLPTHVNQLKKWIDITNHWYGYDLFYTYIQLKPGADPALVEKMLPVMVEKNYGDKLRGAKQRDIFALQKLTDIHLYSNLEWETEKPGNGQAINILIGFAAFILLITWVNYINLISSQAVERAKEVGIRKTLGCSNRSVLLKFFSEVVIVNIISLCIAAILLLLASFILSSRFEFFSTEIYADIKFWMIIAGITISGVLITGFIIAVVIARFNPIDVLKGKLVVTTKSLLLRKSLIAFQFIISFILITGALIVYDQSAFLLKKDKGLDHTAVLSVKFPKILNTGDKAENLTYNFKQQLKALKWVKNITIATDMPEKEIENFGSMFRPQLGASDDKAYFRVGVDDNYFNFFKIKLLAGRLFSKDMGLERNSLILNESAVKKLGFNTTAEVIGTMVNNGRTIIGVVSDFNYRSVKVKPVATMFNFQQAASYFGIKLYENEFNLKDHIAELNKIYGRIFPGNPFEYVFLDDAMKQDLQPDLDFARIFGFFSLISIVISLIGLLGLVIVDLNQRVKELGIRKVIGADLKHIMMLVMYKFSIPIGIALLIGTPISVWGFSNWINSYYVYHIAVNVWYFIIPALILPVLAASIISVQVLRVDRQKIITSLKYE</sequence>
<evidence type="ECO:0000256" key="1">
    <source>
        <dbReference type="ARBA" id="ARBA00004651"/>
    </source>
</evidence>
<evidence type="ECO:0000313" key="9">
    <source>
        <dbReference type="EMBL" id="QEC78559.1"/>
    </source>
</evidence>
<dbReference type="Pfam" id="PF02687">
    <property type="entry name" value="FtsX"/>
    <property type="match status" value="2"/>
</dbReference>
<proteinExistence type="predicted"/>
<accession>A0A5B8W4T1</accession>
<feature type="domain" description="ABC3 transporter permease C-terminal" evidence="7">
    <location>
        <begin position="689"/>
        <end position="793"/>
    </location>
</feature>
<dbReference type="Pfam" id="PF12704">
    <property type="entry name" value="MacB_PCD"/>
    <property type="match status" value="1"/>
</dbReference>
<evidence type="ECO:0000256" key="6">
    <source>
        <dbReference type="SAM" id="Phobius"/>
    </source>
</evidence>
<dbReference type="OrthoDB" id="1451596at2"/>
<evidence type="ECO:0000256" key="3">
    <source>
        <dbReference type="ARBA" id="ARBA00022692"/>
    </source>
</evidence>
<name>A0A5B8W4T1_9SPHI</name>
<dbReference type="GO" id="GO:0022857">
    <property type="term" value="F:transmembrane transporter activity"/>
    <property type="evidence" value="ECO:0007669"/>
    <property type="project" value="TreeGrafter"/>
</dbReference>
<dbReference type="PANTHER" id="PTHR30572">
    <property type="entry name" value="MEMBRANE COMPONENT OF TRANSPORTER-RELATED"/>
    <property type="match status" value="1"/>
</dbReference>
<keyword evidence="4 6" id="KW-1133">Transmembrane helix</keyword>
<evidence type="ECO:0000256" key="5">
    <source>
        <dbReference type="ARBA" id="ARBA00023136"/>
    </source>
</evidence>
<feature type="domain" description="MacB-like periplasmic core" evidence="8">
    <location>
        <begin position="22"/>
        <end position="246"/>
    </location>
</feature>
<keyword evidence="10" id="KW-1185">Reference proteome</keyword>
<keyword evidence="5 6" id="KW-0472">Membrane</keyword>
<dbReference type="KEGG" id="mgk:FSB76_22380"/>
<feature type="transmembrane region" description="Helical" evidence="6">
    <location>
        <begin position="773"/>
        <end position="796"/>
    </location>
</feature>
<dbReference type="PANTHER" id="PTHR30572:SF18">
    <property type="entry name" value="ABC-TYPE MACROLIDE FAMILY EXPORT SYSTEM PERMEASE COMPONENT 2"/>
    <property type="match status" value="1"/>
</dbReference>
<protein>
    <submittedName>
        <fullName evidence="9">FtsX-like permease family protein</fullName>
    </submittedName>
</protein>
<feature type="domain" description="ABC3 transporter permease C-terminal" evidence="7">
    <location>
        <begin position="301"/>
        <end position="414"/>
    </location>
</feature>
<feature type="transmembrane region" description="Helical" evidence="6">
    <location>
        <begin position="686"/>
        <end position="708"/>
    </location>
</feature>
<dbReference type="AlphaFoldDB" id="A0A5B8W4T1"/>
<evidence type="ECO:0000256" key="2">
    <source>
        <dbReference type="ARBA" id="ARBA00022475"/>
    </source>
</evidence>
<feature type="transmembrane region" description="Helical" evidence="6">
    <location>
        <begin position="437"/>
        <end position="457"/>
    </location>
</feature>
<keyword evidence="3 6" id="KW-0812">Transmembrane</keyword>
<dbReference type="InterPro" id="IPR050250">
    <property type="entry name" value="Macrolide_Exporter_MacB"/>
</dbReference>
<gene>
    <name evidence="9" type="ORF">FSB76_22380</name>
</gene>
<dbReference type="RefSeq" id="WP_147057315.1">
    <property type="nucleotide sequence ID" value="NZ_CP042437.1"/>
</dbReference>
<feature type="transmembrane region" description="Helical" evidence="6">
    <location>
        <begin position="392"/>
        <end position="416"/>
    </location>
</feature>
<dbReference type="InterPro" id="IPR025857">
    <property type="entry name" value="MacB_PCD"/>
</dbReference>